<evidence type="ECO:0000313" key="2">
    <source>
        <dbReference type="EMBL" id="KAJ7733739.1"/>
    </source>
</evidence>
<feature type="region of interest" description="Disordered" evidence="1">
    <location>
        <begin position="126"/>
        <end position="172"/>
    </location>
</feature>
<accession>A0AAD7MUL7</accession>
<sequence length="172" mass="19925">MPVLIARRRRCFDTRHLRRRAACYLRCLWAWLDSFQGFLQDPLDPALPPFCNPAPLETTSPESPAINPTDATSPPPPRKGKAKIVFQYYHYNLEPPPKKPRRLRRMGLDGMVSYEYPQEPVKDLPGWFQSVPATPPASDNDNSWETKYLRGPGENFRGDNFRPYILRPKQTQ</sequence>
<name>A0AAD7MUL7_9AGAR</name>
<evidence type="ECO:0000256" key="1">
    <source>
        <dbReference type="SAM" id="MobiDB-lite"/>
    </source>
</evidence>
<protein>
    <submittedName>
        <fullName evidence="2">Uncharacterized protein</fullName>
    </submittedName>
</protein>
<keyword evidence="3" id="KW-1185">Reference proteome</keyword>
<proteinExistence type="predicted"/>
<gene>
    <name evidence="2" type="ORF">DFH07DRAFT_1065351</name>
</gene>
<comment type="caution">
    <text evidence="2">The sequence shown here is derived from an EMBL/GenBank/DDBJ whole genome shotgun (WGS) entry which is preliminary data.</text>
</comment>
<dbReference type="EMBL" id="JARJLG010000166">
    <property type="protein sequence ID" value="KAJ7733739.1"/>
    <property type="molecule type" value="Genomic_DNA"/>
</dbReference>
<dbReference type="AlphaFoldDB" id="A0AAD7MUL7"/>
<feature type="region of interest" description="Disordered" evidence="1">
    <location>
        <begin position="50"/>
        <end position="79"/>
    </location>
</feature>
<evidence type="ECO:0000313" key="3">
    <source>
        <dbReference type="Proteomes" id="UP001215280"/>
    </source>
</evidence>
<reference evidence="2" key="1">
    <citation type="submission" date="2023-03" db="EMBL/GenBank/DDBJ databases">
        <title>Massive genome expansion in bonnet fungi (Mycena s.s.) driven by repeated elements and novel gene families across ecological guilds.</title>
        <authorList>
            <consortium name="Lawrence Berkeley National Laboratory"/>
            <person name="Harder C.B."/>
            <person name="Miyauchi S."/>
            <person name="Viragh M."/>
            <person name="Kuo A."/>
            <person name="Thoen E."/>
            <person name="Andreopoulos B."/>
            <person name="Lu D."/>
            <person name="Skrede I."/>
            <person name="Drula E."/>
            <person name="Henrissat B."/>
            <person name="Morin E."/>
            <person name="Kohler A."/>
            <person name="Barry K."/>
            <person name="LaButti K."/>
            <person name="Morin E."/>
            <person name="Salamov A."/>
            <person name="Lipzen A."/>
            <person name="Mereny Z."/>
            <person name="Hegedus B."/>
            <person name="Baldrian P."/>
            <person name="Stursova M."/>
            <person name="Weitz H."/>
            <person name="Taylor A."/>
            <person name="Grigoriev I.V."/>
            <person name="Nagy L.G."/>
            <person name="Martin F."/>
            <person name="Kauserud H."/>
        </authorList>
    </citation>
    <scope>NUCLEOTIDE SEQUENCE</scope>
    <source>
        <strain evidence="2">CBHHK188m</strain>
    </source>
</reference>
<dbReference type="Proteomes" id="UP001215280">
    <property type="component" value="Unassembled WGS sequence"/>
</dbReference>
<organism evidence="2 3">
    <name type="scientific">Mycena maculata</name>
    <dbReference type="NCBI Taxonomy" id="230809"/>
    <lineage>
        <taxon>Eukaryota</taxon>
        <taxon>Fungi</taxon>
        <taxon>Dikarya</taxon>
        <taxon>Basidiomycota</taxon>
        <taxon>Agaricomycotina</taxon>
        <taxon>Agaricomycetes</taxon>
        <taxon>Agaricomycetidae</taxon>
        <taxon>Agaricales</taxon>
        <taxon>Marasmiineae</taxon>
        <taxon>Mycenaceae</taxon>
        <taxon>Mycena</taxon>
    </lineage>
</organism>